<evidence type="ECO:0000313" key="2">
    <source>
        <dbReference type="Proteomes" id="UP000315439"/>
    </source>
</evidence>
<keyword evidence="2" id="KW-1185">Reference proteome</keyword>
<comment type="caution">
    <text evidence="1">The sequence shown here is derived from an EMBL/GenBank/DDBJ whole genome shotgun (WGS) entry which is preliminary data.</text>
</comment>
<sequence length="79" mass="9331">MENVSEWILTTNTKKYNSEMQLFDQDGNRLYLTAQEKALEERLFCFLVHYTGCCPTEALELTAEKDKNFGEAYKNRQRI</sequence>
<name>A0A545U949_9GAMM</name>
<dbReference type="Proteomes" id="UP000315439">
    <property type="component" value="Unassembled WGS sequence"/>
</dbReference>
<accession>A0A545U949</accession>
<reference evidence="1 2" key="1">
    <citation type="submission" date="2019-07" db="EMBL/GenBank/DDBJ databases">
        <title>Draft genome for Aliikangiella sp. M105.</title>
        <authorList>
            <person name="Wang G."/>
        </authorList>
    </citation>
    <scope>NUCLEOTIDE SEQUENCE [LARGE SCALE GENOMIC DNA]</scope>
    <source>
        <strain evidence="1 2">M105</strain>
    </source>
</reference>
<dbReference type="RefSeq" id="WP_142932852.1">
    <property type="nucleotide sequence ID" value="NZ_ML660167.1"/>
</dbReference>
<dbReference type="EMBL" id="VIKS01000011">
    <property type="protein sequence ID" value="TQV85933.1"/>
    <property type="molecule type" value="Genomic_DNA"/>
</dbReference>
<proteinExistence type="predicted"/>
<dbReference type="AlphaFoldDB" id="A0A545U949"/>
<dbReference type="OrthoDB" id="9801717at2"/>
<protein>
    <submittedName>
        <fullName evidence="1">Uncharacterized protein</fullName>
    </submittedName>
</protein>
<organism evidence="1 2">
    <name type="scientific">Aliikangiella coralliicola</name>
    <dbReference type="NCBI Taxonomy" id="2592383"/>
    <lineage>
        <taxon>Bacteria</taxon>
        <taxon>Pseudomonadati</taxon>
        <taxon>Pseudomonadota</taxon>
        <taxon>Gammaproteobacteria</taxon>
        <taxon>Oceanospirillales</taxon>
        <taxon>Pleioneaceae</taxon>
        <taxon>Aliikangiella</taxon>
    </lineage>
</organism>
<gene>
    <name evidence="1" type="ORF">FLL46_18620</name>
</gene>
<evidence type="ECO:0000313" key="1">
    <source>
        <dbReference type="EMBL" id="TQV85933.1"/>
    </source>
</evidence>